<feature type="compositionally biased region" description="Low complexity" evidence="1">
    <location>
        <begin position="874"/>
        <end position="883"/>
    </location>
</feature>
<dbReference type="EMBL" id="RWJN01000388">
    <property type="protein sequence ID" value="TCD62256.1"/>
    <property type="molecule type" value="Genomic_DNA"/>
</dbReference>
<sequence>MDALKNSFSALRSAYSSAKRVKNRKAVVGLLDQTESLLEVLQNKSPSPKRSDELVHELRGPLASTLYPAFPQAALHFAATATNFLFFDKICSEVERENAEQRLRWDSALNALLSGVLDYHDQYESPECKEAIATNFYKVLCAIGFSDTISLMTVTLQCTVYSALSDTASGSKLNQDALRSTGCVGSAKLGSRFWLTRDYLVLEALLTLFARMLPVTNNTASGRASRSAFIRGVFISSAENPKAEKAGEEIASLLEHLTSKSWEPTGAKIFDILANLDISYPQPLKVTKIALGDETKSLDSMFADHTGFCANVVTEDDQYEALEISYSSIEKLEVYRVAAMGSSSLKVKAHVNTLPLIGGKPAVDVSVQGYNQAICVQFELAQSEFSRFCTAMRSRGLGKRLVILHAHKLSLSHTPAILEVDSAGKLVGKEERYQTVSKVYGTNDPDLSDSVNGDEDAPSMTAAQPPLTPPTSILVPSNQFGADVLPATMVAASEVSVMSAEHREAAPIDAPNAAEDSDNDEVVRGRKSQPDDSPIRMSTRSNRRRNQVISDDEIEDTVPASTLAVSRRRSVLNLAPGGQGNNLSKTRYMAKGKPKTTSASALPQDLSAGASATAHRLATKNSKVTTPISKTARTLDTAFTISPLTEQESPAIATDRLDAPKTSEKKTAAAKKANAREKTITAKKEQVKEKTDPAKKDNGRNDNAKKERNVKADKKAVKRKVADTVEDSEPTDVLAGAEVRPAKRQRQHDIQSESDGLRSTVLSSSNGPPKRYHANRGRKPVPLAPPRSKPVDYDEIPGSDSLVSGARASSPLDRKSALSSRATNASAKKDGEEAPKSNRKVSGVAEADRNIIAKPAAKSKVPNGKSKKPDNAETAKTAALCAASPPPKSLKSNRSPWLKGKNDNEKQPKKSPVPREPSDTLSDAAGDAPSMDFIVEEPNPEPVSAPSTPLSVHPQVDVPAEDHPIAEEELVTSSVSKFSAGEQQQANDVHLNRKRSQPPSIEDFAQILNKINEVIVENMANKIGRCHTEIDAGKDRLLEAAAADLEEMGSASIERFNALIALESEYASFARNMNHSLEDLVKANSKSCDALKKAIQLHNSKANAKMPKTLFKGDLPPSIAHFRA</sequence>
<feature type="compositionally biased region" description="Basic and acidic residues" evidence="1">
    <location>
        <begin position="655"/>
        <end position="667"/>
    </location>
</feature>
<dbReference type="OrthoDB" id="3270368at2759"/>
<feature type="compositionally biased region" description="Basic and acidic residues" evidence="1">
    <location>
        <begin position="674"/>
        <end position="723"/>
    </location>
</feature>
<feature type="compositionally biased region" description="Basic and acidic residues" evidence="1">
    <location>
        <begin position="827"/>
        <end position="836"/>
    </location>
</feature>
<accession>A0A4R0R738</accession>
<dbReference type="Proteomes" id="UP000292702">
    <property type="component" value="Unassembled WGS sequence"/>
</dbReference>
<feature type="compositionally biased region" description="Basic residues" evidence="1">
    <location>
        <begin position="770"/>
        <end position="779"/>
    </location>
</feature>
<feature type="compositionally biased region" description="Basic and acidic residues" evidence="1">
    <location>
        <begin position="521"/>
        <end position="534"/>
    </location>
</feature>
<feature type="compositionally biased region" description="Polar residues" evidence="1">
    <location>
        <begin position="817"/>
        <end position="826"/>
    </location>
</feature>
<evidence type="ECO:0000256" key="1">
    <source>
        <dbReference type="SAM" id="MobiDB-lite"/>
    </source>
</evidence>
<dbReference type="STRING" id="92696.A0A4R0R738"/>
<feature type="region of interest" description="Disordered" evidence="1">
    <location>
        <begin position="502"/>
        <end position="555"/>
    </location>
</feature>
<feature type="region of interest" description="Disordered" evidence="1">
    <location>
        <begin position="646"/>
        <end position="950"/>
    </location>
</feature>
<comment type="caution">
    <text evidence="2">The sequence shown here is derived from an EMBL/GenBank/DDBJ whole genome shotgun (WGS) entry which is preliminary data.</text>
</comment>
<organism evidence="2 3">
    <name type="scientific">Steccherinum ochraceum</name>
    <dbReference type="NCBI Taxonomy" id="92696"/>
    <lineage>
        <taxon>Eukaryota</taxon>
        <taxon>Fungi</taxon>
        <taxon>Dikarya</taxon>
        <taxon>Basidiomycota</taxon>
        <taxon>Agaricomycotina</taxon>
        <taxon>Agaricomycetes</taxon>
        <taxon>Polyporales</taxon>
        <taxon>Steccherinaceae</taxon>
        <taxon>Steccherinum</taxon>
    </lineage>
</organism>
<feature type="region of interest" description="Disordered" evidence="1">
    <location>
        <begin position="437"/>
        <end position="475"/>
    </location>
</feature>
<name>A0A4R0R738_9APHY</name>
<reference evidence="2 3" key="1">
    <citation type="submission" date="2018-11" db="EMBL/GenBank/DDBJ databases">
        <title>Genome assembly of Steccherinum ochraceum LE-BIN_3174, the white-rot fungus of the Steccherinaceae family (The Residual Polyporoid clade, Polyporales, Basidiomycota).</title>
        <authorList>
            <person name="Fedorova T.V."/>
            <person name="Glazunova O.A."/>
            <person name="Landesman E.O."/>
            <person name="Moiseenko K.V."/>
            <person name="Psurtseva N.V."/>
            <person name="Savinova O.S."/>
            <person name="Shakhova N.V."/>
            <person name="Tyazhelova T.V."/>
            <person name="Vasina D.V."/>
        </authorList>
    </citation>
    <scope>NUCLEOTIDE SEQUENCE [LARGE SCALE GENOMIC DNA]</scope>
    <source>
        <strain evidence="2 3">LE-BIN_3174</strain>
    </source>
</reference>
<protein>
    <submittedName>
        <fullName evidence="2">Uncharacterized protein</fullName>
    </submittedName>
</protein>
<gene>
    <name evidence="2" type="ORF">EIP91_007133</name>
</gene>
<proteinExistence type="predicted"/>
<evidence type="ECO:0000313" key="3">
    <source>
        <dbReference type="Proteomes" id="UP000292702"/>
    </source>
</evidence>
<dbReference type="AlphaFoldDB" id="A0A4R0R738"/>
<evidence type="ECO:0000313" key="2">
    <source>
        <dbReference type="EMBL" id="TCD62256.1"/>
    </source>
</evidence>
<keyword evidence="3" id="KW-1185">Reference proteome</keyword>